<dbReference type="Proteomes" id="UP000832011">
    <property type="component" value="Chromosome"/>
</dbReference>
<organism evidence="2 3">
    <name type="scientific">Vitreoscilla massiliensis</name>
    <dbReference type="NCBI Taxonomy" id="1689272"/>
    <lineage>
        <taxon>Bacteria</taxon>
        <taxon>Pseudomonadati</taxon>
        <taxon>Pseudomonadota</taxon>
        <taxon>Betaproteobacteria</taxon>
        <taxon>Neisseriales</taxon>
        <taxon>Neisseriaceae</taxon>
        <taxon>Vitreoscilla</taxon>
    </lineage>
</organism>
<name>A0ABY4DYZ5_9NEIS</name>
<feature type="transmembrane region" description="Helical" evidence="1">
    <location>
        <begin position="74"/>
        <end position="92"/>
    </location>
</feature>
<dbReference type="InterPro" id="IPR021296">
    <property type="entry name" value="DUF2868"/>
</dbReference>
<keyword evidence="1" id="KW-1133">Transmembrane helix</keyword>
<reference evidence="2 3" key="1">
    <citation type="journal article" date="2022" name="Res Sq">
        <title>Evolution of multicellular longitudinally dividing oral cavity symbionts (Neisseriaceae).</title>
        <authorList>
            <person name="Nyongesa S."/>
            <person name="Weber P."/>
            <person name="Bernet E."/>
            <person name="Pullido F."/>
            <person name="Nieckarz M."/>
            <person name="Delaby M."/>
            <person name="Nieves C."/>
            <person name="Viehboeck T."/>
            <person name="Krause N."/>
            <person name="Rivera-Millot A."/>
            <person name="Nakamura A."/>
            <person name="Vischer N."/>
            <person name="VanNieuwenhze M."/>
            <person name="Brun Y."/>
            <person name="Cava F."/>
            <person name="Bulgheresi S."/>
            <person name="Veyrier F."/>
        </authorList>
    </citation>
    <scope>NUCLEOTIDE SEQUENCE [LARGE SCALE GENOMIC DNA]</scope>
    <source>
        <strain evidence="2 3">SN4</strain>
    </source>
</reference>
<dbReference type="RefSeq" id="WP_058357960.1">
    <property type="nucleotide sequence ID" value="NZ_CABKVG010000010.1"/>
</dbReference>
<keyword evidence="1" id="KW-0812">Transmembrane</keyword>
<feature type="transmembrane region" description="Helical" evidence="1">
    <location>
        <begin position="163"/>
        <end position="190"/>
    </location>
</feature>
<dbReference type="EMBL" id="CP091511">
    <property type="protein sequence ID" value="UOO88355.1"/>
    <property type="molecule type" value="Genomic_DNA"/>
</dbReference>
<accession>A0ABY4DYZ5</accession>
<protein>
    <submittedName>
        <fullName evidence="2">DUF2868 domain-containing protein</fullName>
    </submittedName>
</protein>
<proteinExistence type="predicted"/>
<feature type="transmembrane region" description="Helical" evidence="1">
    <location>
        <begin position="98"/>
        <end position="121"/>
    </location>
</feature>
<keyword evidence="3" id="KW-1185">Reference proteome</keyword>
<gene>
    <name evidence="2" type="ORF">LVJ82_12835</name>
</gene>
<sequence>MIPFRYAYIELVRRLEEQHHVFASDPARINTELKHSAADFDSKLWLRAQRIDSDQHVHTLLQNYVSRALLLKQVLWVLWLVVGIFTAVGLMQTPALNFFYVLVSVLGVNALVFLWWLVYLLKPQVRLPTWLQAGLGWGVQRKPEQQALLALLREHLAQPSMKWLVGAISHSMWLASLGGLLLGVVMMLLVRQYTFSWQSTLLDQGSLNTVVAALAWLPHVLGLNVPDAHTVAASQSVGDVAFSRQWANLLWSSLLVYGIVPRLLAWLLCRWRVRAYRPQLPLELPYYQRLRRLWQTQIVDSGSDYRADAKRERSHAPLATASIVFAAWESLPDSASLLQMRPVNAQDLGIIDSRSEQEALLQHLQAAPVRLHLAVRVNSLPERGSMRRFDAYADAAKGGLLVCLWGENEDGERLRLWQQALNEQAIEWQWNGASDEE</sequence>
<dbReference type="Pfam" id="PF11067">
    <property type="entry name" value="DUF2868"/>
    <property type="match status" value="1"/>
</dbReference>
<feature type="transmembrane region" description="Helical" evidence="1">
    <location>
        <begin position="249"/>
        <end position="269"/>
    </location>
</feature>
<evidence type="ECO:0000313" key="3">
    <source>
        <dbReference type="Proteomes" id="UP000832011"/>
    </source>
</evidence>
<keyword evidence="1" id="KW-0472">Membrane</keyword>
<evidence type="ECO:0000313" key="2">
    <source>
        <dbReference type="EMBL" id="UOO88355.1"/>
    </source>
</evidence>
<evidence type="ECO:0000256" key="1">
    <source>
        <dbReference type="SAM" id="Phobius"/>
    </source>
</evidence>